<organism evidence="10 11">
    <name type="scientific">Halogranum gelatinilyticum</name>
    <dbReference type="NCBI Taxonomy" id="660521"/>
    <lineage>
        <taxon>Archaea</taxon>
        <taxon>Methanobacteriati</taxon>
        <taxon>Methanobacteriota</taxon>
        <taxon>Stenosarchaea group</taxon>
        <taxon>Halobacteria</taxon>
        <taxon>Halobacteriales</taxon>
        <taxon>Haloferacaceae</taxon>
    </lineage>
</organism>
<accession>A0A1G9X7A4</accession>
<dbReference type="PANTHER" id="PTHR43738:SF1">
    <property type="entry name" value="HEMIN TRANSPORT SYSTEM PERMEASE PROTEIN HRTB-RELATED"/>
    <property type="match status" value="1"/>
</dbReference>
<evidence type="ECO:0000256" key="6">
    <source>
        <dbReference type="ARBA" id="ARBA00023136"/>
    </source>
</evidence>
<evidence type="ECO:0000313" key="10">
    <source>
        <dbReference type="EMBL" id="SDM92618.1"/>
    </source>
</evidence>
<feature type="transmembrane region" description="Helical" evidence="7">
    <location>
        <begin position="26"/>
        <end position="50"/>
    </location>
</feature>
<proteinExistence type="predicted"/>
<evidence type="ECO:0000313" key="11">
    <source>
        <dbReference type="Proteomes" id="UP000199451"/>
    </source>
</evidence>
<evidence type="ECO:0000256" key="7">
    <source>
        <dbReference type="SAM" id="Phobius"/>
    </source>
</evidence>
<dbReference type="InterPro" id="IPR003838">
    <property type="entry name" value="ABC3_permease_C"/>
</dbReference>
<dbReference type="Proteomes" id="UP000199451">
    <property type="component" value="Unassembled WGS sequence"/>
</dbReference>
<evidence type="ECO:0000256" key="2">
    <source>
        <dbReference type="ARBA" id="ARBA00022448"/>
    </source>
</evidence>
<comment type="subcellular location">
    <subcellularLocation>
        <location evidence="1">Cell membrane</location>
        <topology evidence="1">Multi-pass membrane protein</topology>
    </subcellularLocation>
</comment>
<dbReference type="InterPro" id="IPR051125">
    <property type="entry name" value="ABC-4/HrtB_transporter"/>
</dbReference>
<keyword evidence="11" id="KW-1185">Reference proteome</keyword>
<evidence type="ECO:0000256" key="5">
    <source>
        <dbReference type="ARBA" id="ARBA00022989"/>
    </source>
</evidence>
<gene>
    <name evidence="10" type="ORF">SAMN04487949_2870</name>
</gene>
<keyword evidence="3" id="KW-1003">Cell membrane</keyword>
<feature type="domain" description="MacB-like periplasmic core" evidence="9">
    <location>
        <begin position="25"/>
        <end position="254"/>
    </location>
</feature>
<reference evidence="11" key="1">
    <citation type="submission" date="2016-10" db="EMBL/GenBank/DDBJ databases">
        <authorList>
            <person name="Varghese N."/>
            <person name="Submissions S."/>
        </authorList>
    </citation>
    <scope>NUCLEOTIDE SEQUENCE [LARGE SCALE GENOMIC DNA]</scope>
    <source>
        <strain evidence="11">CGMCC 1.10119</strain>
    </source>
</reference>
<keyword evidence="5 7" id="KW-1133">Transmembrane helix</keyword>
<keyword evidence="2" id="KW-0813">Transport</keyword>
<dbReference type="InterPro" id="IPR025857">
    <property type="entry name" value="MacB_PCD"/>
</dbReference>
<feature type="transmembrane region" description="Helical" evidence="7">
    <location>
        <begin position="276"/>
        <end position="302"/>
    </location>
</feature>
<evidence type="ECO:0000256" key="1">
    <source>
        <dbReference type="ARBA" id="ARBA00004651"/>
    </source>
</evidence>
<keyword evidence="4 7" id="KW-0812">Transmembrane</keyword>
<sequence length="409" mass="42885">MFGLSRIRAVIGIALAQLRHERMRTILAVLGITLAVLASTLLASVGAGVVQTGQEKFETSGRDLWVTGGPVRLSPETGGFENTVVNAHEVSDEITEREDVRSAVPLAFQTVYVSADGSDFETIVGTGSPTGGTAVSIERGTGLSSGDVHYAGGNYTGPMTYEVVIDPQIANQFNVSVGDTLYIGGTLASARQNEFTVVGISQTFTQFLGTPTVVMQLSELQEITGTTGSDRATMITINLVSGTNPETVATELEAEYPGYEIRTNREQLQTVLQNQAVVIASGTVLVLLAVLAGLALTVNLSLSLVYHQRKELAALKATGTRTTTLVGIMLVQLFVVGVIASSLGVALTYPSVAILNYVAAQIVGFEGLVQISRQILLGGAVVGVVMSLFGALAASVRLARLNPLTQLAD</sequence>
<protein>
    <submittedName>
        <fullName evidence="10">ABC-type transport system, involved in lipoprotein release, permease component</fullName>
    </submittedName>
</protein>
<dbReference type="OrthoDB" id="163559at2157"/>
<keyword evidence="6 7" id="KW-0472">Membrane</keyword>
<evidence type="ECO:0000256" key="4">
    <source>
        <dbReference type="ARBA" id="ARBA00022692"/>
    </source>
</evidence>
<keyword evidence="10" id="KW-0449">Lipoprotein</keyword>
<evidence type="ECO:0000256" key="3">
    <source>
        <dbReference type="ARBA" id="ARBA00022475"/>
    </source>
</evidence>
<dbReference type="GO" id="GO:0005886">
    <property type="term" value="C:plasma membrane"/>
    <property type="evidence" value="ECO:0007669"/>
    <property type="project" value="UniProtKB-SubCell"/>
</dbReference>
<name>A0A1G9X7A4_9EURY</name>
<dbReference type="PANTHER" id="PTHR43738">
    <property type="entry name" value="ABC TRANSPORTER, MEMBRANE PROTEIN"/>
    <property type="match status" value="1"/>
</dbReference>
<dbReference type="AlphaFoldDB" id="A0A1G9X7A4"/>
<feature type="transmembrane region" description="Helical" evidence="7">
    <location>
        <begin position="323"/>
        <end position="343"/>
    </location>
</feature>
<dbReference type="Pfam" id="PF02687">
    <property type="entry name" value="FtsX"/>
    <property type="match status" value="1"/>
</dbReference>
<feature type="transmembrane region" description="Helical" evidence="7">
    <location>
        <begin position="376"/>
        <end position="399"/>
    </location>
</feature>
<evidence type="ECO:0000259" key="8">
    <source>
        <dbReference type="Pfam" id="PF02687"/>
    </source>
</evidence>
<dbReference type="Pfam" id="PF12704">
    <property type="entry name" value="MacB_PCD"/>
    <property type="match status" value="1"/>
</dbReference>
<dbReference type="STRING" id="660521.SAMN04487949_2870"/>
<dbReference type="EMBL" id="FNHL01000004">
    <property type="protein sequence ID" value="SDM92618.1"/>
    <property type="molecule type" value="Genomic_DNA"/>
</dbReference>
<evidence type="ECO:0000259" key="9">
    <source>
        <dbReference type="Pfam" id="PF12704"/>
    </source>
</evidence>
<feature type="domain" description="ABC3 transporter permease C-terminal" evidence="8">
    <location>
        <begin position="284"/>
        <end position="403"/>
    </location>
</feature>